<evidence type="ECO:0000256" key="2">
    <source>
        <dbReference type="ARBA" id="ARBA00022980"/>
    </source>
</evidence>
<evidence type="ECO:0000256" key="1">
    <source>
        <dbReference type="ARBA" id="ARBA00010537"/>
    </source>
</evidence>
<keyword evidence="3 4" id="KW-0687">Ribonucleoprotein</keyword>
<dbReference type="AlphaFoldDB" id="A0A0A7LFM3"/>
<keyword evidence="2 4" id="KW-0689">Ribosomal protein</keyword>
<comment type="function">
    <text evidence="4">Forms part of the ribosomal stalk which helps the ribosome interact with GTP-bound translation factors.</text>
</comment>
<evidence type="ECO:0000256" key="5">
    <source>
        <dbReference type="RuleBase" id="RU003978"/>
    </source>
</evidence>
<dbReference type="GO" id="GO:0070180">
    <property type="term" value="F:large ribosomal subunit rRNA binding"/>
    <property type="evidence" value="ECO:0007669"/>
    <property type="project" value="UniProtKB-UniRule"/>
</dbReference>
<dbReference type="InterPro" id="IPR000911">
    <property type="entry name" value="Ribosomal_uL11"/>
</dbReference>
<dbReference type="STRING" id="1577791.Mpt1_c12000"/>
<dbReference type="Proteomes" id="UP000030787">
    <property type="component" value="Chromosome"/>
</dbReference>
<dbReference type="GO" id="GO:0006412">
    <property type="term" value="P:translation"/>
    <property type="evidence" value="ECO:0007669"/>
    <property type="project" value="UniProtKB-UniRule"/>
</dbReference>
<name>A0A0A7LFM3_9ARCH</name>
<organism evidence="8 9">
    <name type="scientific">Candidatus Methanoplasma termitum</name>
    <dbReference type="NCBI Taxonomy" id="1577791"/>
    <lineage>
        <taxon>Archaea</taxon>
        <taxon>Methanobacteriati</taxon>
        <taxon>Thermoplasmatota</taxon>
        <taxon>Thermoplasmata</taxon>
        <taxon>Methanomassiliicoccales</taxon>
        <taxon>Methanomassiliicoccaceae</taxon>
        <taxon>Candidatus Methanoplasma</taxon>
    </lineage>
</organism>
<evidence type="ECO:0000256" key="4">
    <source>
        <dbReference type="HAMAP-Rule" id="MF_00736"/>
    </source>
</evidence>
<sequence length="158" mass="16224">MATKVEALIEGGKATAGPPLGPALGPTGVNTGQVIAKINEKTKSFTGMKVPITVIVNDDKTFDVKVGTPPMSALIKSELGLASGSSNAKSTKVGNLTIEQVKKIADMKKEDLLGATVKARVSEVAGNCVCVGVTVDGKDPKVFQKDIKAGVYDKVLAG</sequence>
<gene>
    <name evidence="4" type="primary">rpl11</name>
    <name evidence="8" type="ORF">Mpt1_c12000</name>
</gene>
<comment type="subunit">
    <text evidence="4">Part of the ribosomal stalk of the 50S ribosomal subunit. Interacts with L10 and the large rRNA to form the base of the stalk. L10 forms an elongated spine to which L12 dimers bind in a sequential fashion forming a multimeric L10(L12)X complex.</text>
</comment>
<dbReference type="KEGG" id="mear:Mpt1_c12000"/>
<accession>A0A0A7LFM3</accession>
<dbReference type="SUPFAM" id="SSF54747">
    <property type="entry name" value="Ribosomal L11/L12e N-terminal domain"/>
    <property type="match status" value="1"/>
</dbReference>
<dbReference type="Gene3D" id="3.30.1550.10">
    <property type="entry name" value="Ribosomal protein L11/L12, N-terminal domain"/>
    <property type="match status" value="1"/>
</dbReference>
<feature type="domain" description="Large ribosomal subunit protein uL11 N-terminal" evidence="7">
    <location>
        <begin position="6"/>
        <end position="62"/>
    </location>
</feature>
<dbReference type="HAMAP" id="MF_00736">
    <property type="entry name" value="Ribosomal_uL11"/>
    <property type="match status" value="1"/>
</dbReference>
<comment type="similarity">
    <text evidence="1 4 5">Belongs to the universal ribosomal protein uL11 family.</text>
</comment>
<dbReference type="OrthoDB" id="8842at2157"/>
<dbReference type="Pfam" id="PF03946">
    <property type="entry name" value="Ribosomal_L11_N"/>
    <property type="match status" value="1"/>
</dbReference>
<proteinExistence type="inferred from homology"/>
<dbReference type="InterPro" id="IPR036769">
    <property type="entry name" value="Ribosomal_uL11_C_sf"/>
</dbReference>
<dbReference type="GO" id="GO:0003735">
    <property type="term" value="F:structural constituent of ribosome"/>
    <property type="evidence" value="ECO:0007669"/>
    <property type="project" value="InterPro"/>
</dbReference>
<evidence type="ECO:0000313" key="9">
    <source>
        <dbReference type="Proteomes" id="UP000030787"/>
    </source>
</evidence>
<dbReference type="NCBIfam" id="NF002232">
    <property type="entry name" value="PRK01143.1"/>
    <property type="match status" value="1"/>
</dbReference>
<dbReference type="PANTHER" id="PTHR11661">
    <property type="entry name" value="60S RIBOSOMAL PROTEIN L12"/>
    <property type="match status" value="1"/>
</dbReference>
<evidence type="ECO:0000256" key="3">
    <source>
        <dbReference type="ARBA" id="ARBA00023274"/>
    </source>
</evidence>
<dbReference type="SUPFAM" id="SSF46906">
    <property type="entry name" value="Ribosomal protein L11, C-terminal domain"/>
    <property type="match status" value="1"/>
</dbReference>
<evidence type="ECO:0000259" key="7">
    <source>
        <dbReference type="Pfam" id="PF03946"/>
    </source>
</evidence>
<keyword evidence="4" id="KW-0694">RNA-binding</keyword>
<keyword evidence="4" id="KW-0699">rRNA-binding</keyword>
<keyword evidence="9" id="KW-1185">Reference proteome</keyword>
<dbReference type="HOGENOM" id="CLU_074237_4_0_2"/>
<dbReference type="InterPro" id="IPR020784">
    <property type="entry name" value="Ribosomal_uL11_N"/>
</dbReference>
<dbReference type="Pfam" id="PF00298">
    <property type="entry name" value="Ribosomal_L11"/>
    <property type="match status" value="1"/>
</dbReference>
<feature type="domain" description="Large ribosomal subunit protein uL11 C-terminal" evidence="6">
    <location>
        <begin position="68"/>
        <end position="135"/>
    </location>
</feature>
<reference evidence="8 9" key="1">
    <citation type="journal article" date="2014" name="Appl. Environ. Microbiol.">
        <title>Comparative Genome Analysis of 'Candidatus Methanoplasma termitum' Indicates a New Mode of Energy Metabolism in the Seventh Order of Methanogens.</title>
        <authorList>
            <person name="Lang K."/>
            <person name="Schuldes J."/>
            <person name="Klingl A."/>
            <person name="Poehlein A."/>
            <person name="Daniel R."/>
            <person name="Brune A."/>
        </authorList>
    </citation>
    <scope>NUCLEOTIDE SEQUENCE [LARGE SCALE GENOMIC DNA]</scope>
    <source>
        <strain evidence="9">Mpt1</strain>
    </source>
</reference>
<dbReference type="EMBL" id="CP010070">
    <property type="protein sequence ID" value="AIZ57062.1"/>
    <property type="molecule type" value="Genomic_DNA"/>
</dbReference>
<dbReference type="RefSeq" id="WP_048113087.1">
    <property type="nucleotide sequence ID" value="NZ_CP010070.1"/>
</dbReference>
<dbReference type="CDD" id="cd00349">
    <property type="entry name" value="Ribosomal_L11"/>
    <property type="match status" value="1"/>
</dbReference>
<dbReference type="GO" id="GO:0015934">
    <property type="term" value="C:large ribosomal subunit"/>
    <property type="evidence" value="ECO:0007669"/>
    <property type="project" value="TreeGrafter"/>
</dbReference>
<dbReference type="InterPro" id="IPR020783">
    <property type="entry name" value="Ribosomal_uL11_C"/>
</dbReference>
<dbReference type="PANTHER" id="PTHR11661:SF1">
    <property type="entry name" value="LARGE RIBOSOMAL SUBUNIT PROTEIN UL11M"/>
    <property type="match status" value="1"/>
</dbReference>
<dbReference type="SMART" id="SM00649">
    <property type="entry name" value="RL11"/>
    <property type="match status" value="1"/>
</dbReference>
<dbReference type="GeneID" id="24818863"/>
<dbReference type="Gene3D" id="1.10.10.250">
    <property type="entry name" value="Ribosomal protein L11, C-terminal domain"/>
    <property type="match status" value="1"/>
</dbReference>
<evidence type="ECO:0000313" key="8">
    <source>
        <dbReference type="EMBL" id="AIZ57062.1"/>
    </source>
</evidence>
<dbReference type="InterPro" id="IPR036796">
    <property type="entry name" value="Ribosomal_uL11_N_sf"/>
</dbReference>
<evidence type="ECO:0000259" key="6">
    <source>
        <dbReference type="Pfam" id="PF00298"/>
    </source>
</evidence>
<protein>
    <recommendedName>
        <fullName evidence="4">Large ribosomal subunit protein uL11</fullName>
    </recommendedName>
</protein>